<comment type="subcellular location">
    <subcellularLocation>
        <location evidence="1 7">Cell membrane</location>
        <topology evidence="1 7">Multi-pass membrane protein</topology>
    </subcellularLocation>
</comment>
<evidence type="ECO:0000256" key="3">
    <source>
        <dbReference type="ARBA" id="ARBA00022475"/>
    </source>
</evidence>
<evidence type="ECO:0000313" key="9">
    <source>
        <dbReference type="EMBL" id="RAV09229.1"/>
    </source>
</evidence>
<comment type="similarity">
    <text evidence="7">Belongs to the binding-protein-dependent transport system permease family.</text>
</comment>
<gene>
    <name evidence="9" type="ORF">DQG23_39755</name>
</gene>
<evidence type="ECO:0000259" key="8">
    <source>
        <dbReference type="PROSITE" id="PS50928"/>
    </source>
</evidence>
<keyword evidence="6 7" id="KW-0472">Membrane</keyword>
<feature type="transmembrane region" description="Helical" evidence="7">
    <location>
        <begin position="12"/>
        <end position="31"/>
    </location>
</feature>
<feature type="transmembrane region" description="Helical" evidence="7">
    <location>
        <begin position="261"/>
        <end position="278"/>
    </location>
</feature>
<evidence type="ECO:0000256" key="5">
    <source>
        <dbReference type="ARBA" id="ARBA00022989"/>
    </source>
</evidence>
<feature type="transmembrane region" description="Helical" evidence="7">
    <location>
        <begin position="182"/>
        <end position="207"/>
    </location>
</feature>
<dbReference type="SUPFAM" id="SSF161098">
    <property type="entry name" value="MetI-like"/>
    <property type="match status" value="1"/>
</dbReference>
<dbReference type="GO" id="GO:0005886">
    <property type="term" value="C:plasma membrane"/>
    <property type="evidence" value="ECO:0007669"/>
    <property type="project" value="UniProtKB-SubCell"/>
</dbReference>
<keyword evidence="5 7" id="KW-1133">Transmembrane helix</keyword>
<dbReference type="Proteomes" id="UP000250369">
    <property type="component" value="Unassembled WGS sequence"/>
</dbReference>
<name>A0A329LN99_9BACL</name>
<organism evidence="9 10">
    <name type="scientific">Paenibacillus contaminans</name>
    <dbReference type="NCBI Taxonomy" id="450362"/>
    <lineage>
        <taxon>Bacteria</taxon>
        <taxon>Bacillati</taxon>
        <taxon>Bacillota</taxon>
        <taxon>Bacilli</taxon>
        <taxon>Bacillales</taxon>
        <taxon>Paenibacillaceae</taxon>
        <taxon>Paenibacillus</taxon>
    </lineage>
</organism>
<dbReference type="PROSITE" id="PS50928">
    <property type="entry name" value="ABC_TM1"/>
    <property type="match status" value="1"/>
</dbReference>
<feature type="domain" description="ABC transmembrane type-1" evidence="8">
    <location>
        <begin position="74"/>
        <end position="278"/>
    </location>
</feature>
<dbReference type="CDD" id="cd06261">
    <property type="entry name" value="TM_PBP2"/>
    <property type="match status" value="1"/>
</dbReference>
<dbReference type="Gene3D" id="1.10.3720.10">
    <property type="entry name" value="MetI-like"/>
    <property type="match status" value="1"/>
</dbReference>
<feature type="transmembrane region" description="Helical" evidence="7">
    <location>
        <begin position="74"/>
        <end position="97"/>
    </location>
</feature>
<dbReference type="PANTHER" id="PTHR43744:SF9">
    <property type="entry name" value="POLYGALACTURONAN_RHAMNOGALACTURONAN TRANSPORT SYSTEM PERMEASE PROTEIN YTCP"/>
    <property type="match status" value="1"/>
</dbReference>
<keyword evidence="2 7" id="KW-0813">Transport</keyword>
<dbReference type="InterPro" id="IPR035906">
    <property type="entry name" value="MetI-like_sf"/>
</dbReference>
<proteinExistence type="inferred from homology"/>
<dbReference type="RefSeq" id="WP_113036603.1">
    <property type="nucleotide sequence ID" value="NZ_QMFB01000051.1"/>
</dbReference>
<evidence type="ECO:0000256" key="7">
    <source>
        <dbReference type="RuleBase" id="RU363032"/>
    </source>
</evidence>
<sequence length="293" mass="33108">MLHRTTAGRVFDIFNVILFIVFCISILVPFINAIAISLSSYQAAAIGKIGLWPKGFNIEAYHKLAYSKQFLRTFMNTAFLTVVNTALVIVLSLSAGYVMAHKHLIGRGFLFIVLIIPLYFSGGLIPFYLLVNKIGLNNTYWALILPGVINVFYIIVFRNQINQLPQELMESAEIDGASEMRILINIILPLVMPMAMAFVVFSAVAYWNEWFGVLIFIREKTMWTLQFQLREILINSALIDSETQKALINEETTIHPNNLKMAALMLTILPIIVIYPFVQKFFIHGQLVGAVKG</sequence>
<evidence type="ECO:0000256" key="1">
    <source>
        <dbReference type="ARBA" id="ARBA00004651"/>
    </source>
</evidence>
<dbReference type="Pfam" id="PF00528">
    <property type="entry name" value="BPD_transp_1"/>
    <property type="match status" value="1"/>
</dbReference>
<keyword evidence="10" id="KW-1185">Reference proteome</keyword>
<reference evidence="9 10" key="1">
    <citation type="journal article" date="2009" name="Int. J. Syst. Evol. Microbiol.">
        <title>Paenibacillus contaminans sp. nov., isolated from a contaminated laboratory plate.</title>
        <authorList>
            <person name="Chou J.H."/>
            <person name="Lee J.H."/>
            <person name="Lin M.C."/>
            <person name="Chang P.S."/>
            <person name="Arun A.B."/>
            <person name="Young C.C."/>
            <person name="Chen W.M."/>
        </authorList>
    </citation>
    <scope>NUCLEOTIDE SEQUENCE [LARGE SCALE GENOMIC DNA]</scope>
    <source>
        <strain evidence="9 10">CKOBP-6</strain>
    </source>
</reference>
<comment type="caution">
    <text evidence="9">The sequence shown here is derived from an EMBL/GenBank/DDBJ whole genome shotgun (WGS) entry which is preliminary data.</text>
</comment>
<dbReference type="EMBL" id="QMFB01000051">
    <property type="protein sequence ID" value="RAV09229.1"/>
    <property type="molecule type" value="Genomic_DNA"/>
</dbReference>
<evidence type="ECO:0000256" key="6">
    <source>
        <dbReference type="ARBA" id="ARBA00023136"/>
    </source>
</evidence>
<keyword evidence="4 7" id="KW-0812">Transmembrane</keyword>
<dbReference type="InterPro" id="IPR000515">
    <property type="entry name" value="MetI-like"/>
</dbReference>
<evidence type="ECO:0000256" key="2">
    <source>
        <dbReference type="ARBA" id="ARBA00022448"/>
    </source>
</evidence>
<feature type="transmembrane region" description="Helical" evidence="7">
    <location>
        <begin position="109"/>
        <end position="128"/>
    </location>
</feature>
<feature type="transmembrane region" description="Helical" evidence="7">
    <location>
        <begin position="140"/>
        <end position="161"/>
    </location>
</feature>
<dbReference type="OrthoDB" id="2565312at2"/>
<evidence type="ECO:0000313" key="10">
    <source>
        <dbReference type="Proteomes" id="UP000250369"/>
    </source>
</evidence>
<protein>
    <submittedName>
        <fullName evidence="9">Carbohydrate ABC transporter permease</fullName>
    </submittedName>
</protein>
<evidence type="ECO:0000256" key="4">
    <source>
        <dbReference type="ARBA" id="ARBA00022692"/>
    </source>
</evidence>
<accession>A0A329LN99</accession>
<dbReference type="GO" id="GO:0055085">
    <property type="term" value="P:transmembrane transport"/>
    <property type="evidence" value="ECO:0007669"/>
    <property type="project" value="InterPro"/>
</dbReference>
<keyword evidence="3" id="KW-1003">Cell membrane</keyword>
<dbReference type="AlphaFoldDB" id="A0A329LN99"/>
<dbReference type="PANTHER" id="PTHR43744">
    <property type="entry name" value="ABC TRANSPORTER PERMEASE PROTEIN MG189-RELATED-RELATED"/>
    <property type="match status" value="1"/>
</dbReference>